<name>A0AAD6HY14_PENCN</name>
<feature type="region of interest" description="Disordered" evidence="1">
    <location>
        <begin position="696"/>
        <end position="743"/>
    </location>
</feature>
<sequence length="743" mass="84388">MYSHLEAPGTATTIAHCKAQDLPIVDRILEPQTIVHFLEFALGQTPLPNGTQPTVVRLTQEEIPSIQANFPPGSDGNSIIHRVMARIGSDEDGGRLCMIGKNIQFLKKRLWEGIIPMTQQRWQEKQLHKPDHFDFACQHLTAVIAVFQYLNTPSVRNYLRSTFNLIYDHWTEADTLLNHRRAERGEERISVAGLWTTYMAAHFEMMTERAHRWVTVQVNALRAPLLHNLKEHRPLNEDAGPDRLQWRYTDSLHMLLQIAADADYTIMIPMEGFKGYTAPQRTGPKGLHAEDCLRRGKAYHDRLKLLTREYMVRDIRSLNVPGPGGSGHRSSTSGESYHELAMTQIQGQNQLRREMRGAPIEPIPREPWIPSAEKMIKASRETNSDAKFGMAVYRLTYGQTETEWAAFVKKLDAHVSDWGKGQTGSSAIKPHLKLYWFDGKDLGIPEDDIDAAKKHFNSTINKEEDPQNPRIETRAFFAIDSASYSSYTTNSYGPSTSMVIPGDFAGFLLAVDPDFDAKEGIERPDESPEYSGQMRVLGSLIWSDLYSLFSSQTAQLEDFWPLAMEHPNQVYVGPTVPWQLYTWRKQSQMRWELLREVVNYGRRNMGLPVPPRPPVPVRAPESTPAPSPATPPQQPEMPGADQDNCSASMNAANPPEERGPVNAALRTYMLSEFRRYLRANGQNVQAAMATELLGLQPGEQPDGERIRRLVDEEERRQEQRRRDGLPQSDEDGREEYQPECPLQ</sequence>
<gene>
    <name evidence="2" type="ORF">N7460_012958</name>
</gene>
<dbReference type="EMBL" id="JAQJZL010000016">
    <property type="protein sequence ID" value="KAJ6022563.1"/>
    <property type="molecule type" value="Genomic_DNA"/>
</dbReference>
<reference evidence="2" key="1">
    <citation type="journal article" date="2023" name="IMA Fungus">
        <title>Comparative genomic study of the Penicillium genus elucidates a diverse pangenome and 15 lateral gene transfer events.</title>
        <authorList>
            <person name="Petersen C."/>
            <person name="Sorensen T."/>
            <person name="Nielsen M.R."/>
            <person name="Sondergaard T.E."/>
            <person name="Sorensen J.L."/>
            <person name="Fitzpatrick D.A."/>
            <person name="Frisvad J.C."/>
            <person name="Nielsen K.L."/>
        </authorList>
    </citation>
    <scope>NUCLEOTIDE SEQUENCE</scope>
    <source>
        <strain evidence="2">IBT 15450</strain>
    </source>
</reference>
<organism evidence="2 3">
    <name type="scientific">Penicillium canescens</name>
    <dbReference type="NCBI Taxonomy" id="5083"/>
    <lineage>
        <taxon>Eukaryota</taxon>
        <taxon>Fungi</taxon>
        <taxon>Dikarya</taxon>
        <taxon>Ascomycota</taxon>
        <taxon>Pezizomycotina</taxon>
        <taxon>Eurotiomycetes</taxon>
        <taxon>Eurotiomycetidae</taxon>
        <taxon>Eurotiales</taxon>
        <taxon>Aspergillaceae</taxon>
        <taxon>Penicillium</taxon>
    </lineage>
</organism>
<protein>
    <submittedName>
        <fullName evidence="2">Uncharacterized protein</fullName>
    </submittedName>
</protein>
<evidence type="ECO:0000313" key="2">
    <source>
        <dbReference type="EMBL" id="KAJ6022563.1"/>
    </source>
</evidence>
<comment type="caution">
    <text evidence="2">The sequence shown here is derived from an EMBL/GenBank/DDBJ whole genome shotgun (WGS) entry which is preliminary data.</text>
</comment>
<reference evidence="2" key="2">
    <citation type="submission" date="2023-01" db="EMBL/GenBank/DDBJ databases">
        <authorList>
            <person name="Petersen C."/>
        </authorList>
    </citation>
    <scope>NUCLEOTIDE SEQUENCE</scope>
    <source>
        <strain evidence="2">IBT 15450</strain>
    </source>
</reference>
<accession>A0AAD6HY14</accession>
<keyword evidence="3" id="KW-1185">Reference proteome</keyword>
<evidence type="ECO:0000256" key="1">
    <source>
        <dbReference type="SAM" id="MobiDB-lite"/>
    </source>
</evidence>
<feature type="compositionally biased region" description="Basic and acidic residues" evidence="1">
    <location>
        <begin position="702"/>
        <end position="724"/>
    </location>
</feature>
<dbReference type="AlphaFoldDB" id="A0AAD6HY14"/>
<dbReference type="Proteomes" id="UP001219568">
    <property type="component" value="Unassembled WGS sequence"/>
</dbReference>
<proteinExistence type="predicted"/>
<feature type="region of interest" description="Disordered" evidence="1">
    <location>
        <begin position="603"/>
        <end position="660"/>
    </location>
</feature>
<evidence type="ECO:0000313" key="3">
    <source>
        <dbReference type="Proteomes" id="UP001219568"/>
    </source>
</evidence>
<feature type="compositionally biased region" description="Pro residues" evidence="1">
    <location>
        <begin position="608"/>
        <end position="635"/>
    </location>
</feature>